<organism evidence="14">
    <name type="scientific">Castor canadensis</name>
    <name type="common">American beaver</name>
    <dbReference type="NCBI Taxonomy" id="51338"/>
    <lineage>
        <taxon>Eukaryota</taxon>
        <taxon>Metazoa</taxon>
        <taxon>Chordata</taxon>
        <taxon>Craniata</taxon>
        <taxon>Vertebrata</taxon>
        <taxon>Euteleostomi</taxon>
        <taxon>Mammalia</taxon>
        <taxon>Eutheria</taxon>
        <taxon>Euarchontoglires</taxon>
        <taxon>Glires</taxon>
        <taxon>Rodentia</taxon>
        <taxon>Castorimorpha</taxon>
        <taxon>Castoridae</taxon>
        <taxon>Castor</taxon>
    </lineage>
</organism>
<keyword evidence="8 12" id="KW-0472">Membrane</keyword>
<evidence type="ECO:0000313" key="14">
    <source>
        <dbReference type="Ensembl" id="ENSCCNP00000006586.1"/>
    </source>
</evidence>
<evidence type="ECO:0000256" key="6">
    <source>
        <dbReference type="ARBA" id="ARBA00022989"/>
    </source>
</evidence>
<dbReference type="AlphaFoldDB" id="A0A8C0WDW8"/>
<feature type="transmembrane region" description="Helical" evidence="13">
    <location>
        <begin position="55"/>
        <end position="88"/>
    </location>
</feature>
<evidence type="ECO:0000256" key="11">
    <source>
        <dbReference type="RuleBase" id="RU004423"/>
    </source>
</evidence>
<evidence type="ECO:0000256" key="10">
    <source>
        <dbReference type="ARBA" id="ARBA00023224"/>
    </source>
</evidence>
<dbReference type="Ensembl" id="ENSCCNT00000008667.1">
    <property type="protein sequence ID" value="ENSCCNP00000006586.1"/>
    <property type="gene ID" value="ENSCCNG00000006983.1"/>
</dbReference>
<feature type="transmembrane region" description="Helical" evidence="13">
    <location>
        <begin position="276"/>
        <end position="298"/>
    </location>
</feature>
<evidence type="ECO:0000256" key="7">
    <source>
        <dbReference type="ARBA" id="ARBA00023040"/>
    </source>
</evidence>
<evidence type="ECO:0000256" key="3">
    <source>
        <dbReference type="ARBA" id="ARBA00022480"/>
    </source>
</evidence>
<evidence type="ECO:0000256" key="9">
    <source>
        <dbReference type="ARBA" id="ARBA00023170"/>
    </source>
</evidence>
<comment type="subcellular location">
    <subcellularLocation>
        <location evidence="1 12">Membrane</location>
        <topology evidence="1 12">Multi-pass membrane protein</topology>
    </subcellularLocation>
</comment>
<dbReference type="GO" id="GO:0033038">
    <property type="term" value="F:bitter taste receptor activity"/>
    <property type="evidence" value="ECO:0007669"/>
    <property type="project" value="InterPro"/>
</dbReference>
<feature type="transmembrane region" description="Helical" evidence="13">
    <location>
        <begin position="100"/>
        <end position="123"/>
    </location>
</feature>
<dbReference type="GO" id="GO:0016020">
    <property type="term" value="C:membrane"/>
    <property type="evidence" value="ECO:0007669"/>
    <property type="project" value="UniProtKB-SubCell"/>
</dbReference>
<dbReference type="FunFam" id="1.20.1070.10:FF:000055">
    <property type="entry name" value="Taste receptor type 2"/>
    <property type="match status" value="1"/>
</dbReference>
<keyword evidence="10 12" id="KW-0807">Transducer</keyword>
<evidence type="ECO:0000256" key="1">
    <source>
        <dbReference type="ARBA" id="ARBA00004141"/>
    </source>
</evidence>
<dbReference type="Pfam" id="PF05296">
    <property type="entry name" value="TAS2R"/>
    <property type="match status" value="1"/>
</dbReference>
<dbReference type="SUPFAM" id="SSF81321">
    <property type="entry name" value="Family A G protein-coupled receptor-like"/>
    <property type="match status" value="1"/>
</dbReference>
<evidence type="ECO:0000256" key="13">
    <source>
        <dbReference type="SAM" id="Phobius"/>
    </source>
</evidence>
<keyword evidence="7 12" id="KW-0297">G-protein coupled receptor</keyword>
<feature type="transmembrane region" description="Helical" evidence="13">
    <location>
        <begin position="241"/>
        <end position="264"/>
    </location>
</feature>
<evidence type="ECO:0000256" key="5">
    <source>
        <dbReference type="ARBA" id="ARBA00022692"/>
    </source>
</evidence>
<feature type="transmembrane region" description="Helical" evidence="13">
    <location>
        <begin position="143"/>
        <end position="167"/>
    </location>
</feature>
<dbReference type="PANTHER" id="PTHR11394:SF57">
    <property type="entry name" value="TASTE RECEPTOR TYPE 2"/>
    <property type="match status" value="1"/>
</dbReference>
<dbReference type="InterPro" id="IPR007960">
    <property type="entry name" value="TAS2R"/>
</dbReference>
<keyword evidence="4 12" id="KW-0716">Sensory transduction</keyword>
<protein>
    <recommendedName>
        <fullName evidence="12">Taste receptor type 2</fullName>
    </recommendedName>
</protein>
<dbReference type="Gene3D" id="1.20.1070.10">
    <property type="entry name" value="Rhodopsin 7-helix transmembrane proteins"/>
    <property type="match status" value="1"/>
</dbReference>
<feature type="transmembrane region" description="Helical" evidence="13">
    <location>
        <begin position="20"/>
        <end position="43"/>
    </location>
</feature>
<evidence type="ECO:0000256" key="2">
    <source>
        <dbReference type="ARBA" id="ARBA00007376"/>
    </source>
</evidence>
<comment type="similarity">
    <text evidence="2 11">Belongs to the G-protein coupled receptor T2R family.</text>
</comment>
<keyword evidence="6 13" id="KW-1133">Transmembrane helix</keyword>
<dbReference type="GO" id="GO:0004930">
    <property type="term" value="F:G protein-coupled receptor activity"/>
    <property type="evidence" value="ECO:0007669"/>
    <property type="project" value="UniProtKB-KW"/>
</dbReference>
<proteinExistence type="inferred from homology"/>
<evidence type="ECO:0000256" key="4">
    <source>
        <dbReference type="ARBA" id="ARBA00022606"/>
    </source>
</evidence>
<dbReference type="PANTHER" id="PTHR11394">
    <property type="entry name" value="TASTE RECEPTOR TYPE 2"/>
    <property type="match status" value="1"/>
</dbReference>
<name>A0A8C0WDW8_CASCN</name>
<sequence length="316" mass="36513">MRKPNIRLLMIQKNMTSLSTIFHMILMSAEFFIGIIVNGFLIIMNCNDLVKSRKLIPMEILLLCIGISRFGLQTMLMVQCFFSVFFPLAYDANIYNAKMMFFWMLFSAISLWFATCLCVFYCLKISGFTHTYFLWLKFRISKLILWLLLVSFLASLGTAAVCVVVELPKTEYDGIFKNSTQNRTTVNTKKNNDLLLVNLALVLPLTIFVMCTSMLFISLYKHTHRMQSGAHGFSNAKTEAHLNALRTIITFFCFFISYFAAFMANMTFRIPYRSHQFFVVKEIMAAFPAGHSFIIILSNSKLQQPFRRISCLKKKQ</sequence>
<evidence type="ECO:0000256" key="12">
    <source>
        <dbReference type="RuleBase" id="RU004424"/>
    </source>
</evidence>
<keyword evidence="9 12" id="KW-0675">Receptor</keyword>
<accession>A0A8C0WDW8</accession>
<keyword evidence="3 12" id="KW-0919">Taste</keyword>
<keyword evidence="5 12" id="KW-0812">Transmembrane</keyword>
<evidence type="ECO:0000256" key="8">
    <source>
        <dbReference type="ARBA" id="ARBA00023136"/>
    </source>
</evidence>
<reference evidence="14" key="1">
    <citation type="submission" date="2023-09" db="UniProtKB">
        <authorList>
            <consortium name="Ensembl"/>
        </authorList>
    </citation>
    <scope>IDENTIFICATION</scope>
</reference>
<feature type="transmembrane region" description="Helical" evidence="13">
    <location>
        <begin position="195"/>
        <end position="220"/>
    </location>
</feature>
<gene>
    <name evidence="14" type="primary">LOC109679104</name>
</gene>